<comment type="caution">
    <text evidence="3">The sequence shown here is derived from an EMBL/GenBank/DDBJ whole genome shotgun (WGS) entry which is preliminary data.</text>
</comment>
<keyword evidence="2" id="KW-1133">Transmembrane helix</keyword>
<keyword evidence="2" id="KW-0812">Transmembrane</keyword>
<organism evidence="3 4">
    <name type="scientific">Eucalyptus globulus</name>
    <name type="common">Tasmanian blue gum</name>
    <dbReference type="NCBI Taxonomy" id="34317"/>
    <lineage>
        <taxon>Eukaryota</taxon>
        <taxon>Viridiplantae</taxon>
        <taxon>Streptophyta</taxon>
        <taxon>Embryophyta</taxon>
        <taxon>Tracheophyta</taxon>
        <taxon>Spermatophyta</taxon>
        <taxon>Magnoliopsida</taxon>
        <taxon>eudicotyledons</taxon>
        <taxon>Gunneridae</taxon>
        <taxon>Pentapetalae</taxon>
        <taxon>rosids</taxon>
        <taxon>malvids</taxon>
        <taxon>Myrtales</taxon>
        <taxon>Myrtaceae</taxon>
        <taxon>Myrtoideae</taxon>
        <taxon>Eucalypteae</taxon>
        <taxon>Eucalyptus</taxon>
    </lineage>
</organism>
<evidence type="ECO:0000313" key="3">
    <source>
        <dbReference type="EMBL" id="KAL3752311.1"/>
    </source>
</evidence>
<keyword evidence="4" id="KW-1185">Reference proteome</keyword>
<feature type="transmembrane region" description="Helical" evidence="2">
    <location>
        <begin position="81"/>
        <end position="102"/>
    </location>
</feature>
<dbReference type="Proteomes" id="UP001634007">
    <property type="component" value="Unassembled WGS sequence"/>
</dbReference>
<evidence type="ECO:0000256" key="1">
    <source>
        <dbReference type="SAM" id="MobiDB-lite"/>
    </source>
</evidence>
<dbReference type="AlphaFoldDB" id="A0ABD3LKI7"/>
<reference evidence="3 4" key="1">
    <citation type="submission" date="2024-11" db="EMBL/GenBank/DDBJ databases">
        <title>Chromosome-level genome assembly of Eucalyptus globulus Labill. provides insights into its genome evolution.</title>
        <authorList>
            <person name="Li X."/>
        </authorList>
    </citation>
    <scope>NUCLEOTIDE SEQUENCE [LARGE SCALE GENOMIC DNA]</scope>
    <source>
        <strain evidence="3">CL2024</strain>
        <tissue evidence="3">Fresh tender leaves</tissue>
    </source>
</reference>
<accession>A0ABD3LKI7</accession>
<proteinExistence type="predicted"/>
<keyword evidence="2" id="KW-0472">Membrane</keyword>
<feature type="compositionally biased region" description="Basic and acidic residues" evidence="1">
    <location>
        <begin position="43"/>
        <end position="77"/>
    </location>
</feature>
<gene>
    <name evidence="3" type="ORF">ACJRO7_013031</name>
</gene>
<sequence>MSDAEDIDSTYDRLDEAFPAPEAGEEVAGPVSEPPQEYVTSKQLEEGANEARDKAGDDARDRAGKEEGKGRKGRDLVPESLSSTIVFSVAVVAVVGAVIAIARKLRET</sequence>
<dbReference type="EMBL" id="JBJKBG010000002">
    <property type="protein sequence ID" value="KAL3752311.1"/>
    <property type="molecule type" value="Genomic_DNA"/>
</dbReference>
<protein>
    <submittedName>
        <fullName evidence="3">Uncharacterized protein</fullName>
    </submittedName>
</protein>
<name>A0ABD3LKI7_EUCGL</name>
<evidence type="ECO:0000313" key="4">
    <source>
        <dbReference type="Proteomes" id="UP001634007"/>
    </source>
</evidence>
<evidence type="ECO:0000256" key="2">
    <source>
        <dbReference type="SAM" id="Phobius"/>
    </source>
</evidence>
<feature type="region of interest" description="Disordered" evidence="1">
    <location>
        <begin position="1"/>
        <end position="77"/>
    </location>
</feature>